<organism evidence="3 4">
    <name type="scientific">Enterobacillus tribolii</name>
    <dbReference type="NCBI Taxonomy" id="1487935"/>
    <lineage>
        <taxon>Bacteria</taxon>
        <taxon>Pseudomonadati</taxon>
        <taxon>Pseudomonadota</taxon>
        <taxon>Gammaproteobacteria</taxon>
        <taxon>Enterobacterales</taxon>
        <taxon>Hafniaceae</taxon>
        <taxon>Enterobacillus</taxon>
    </lineage>
</organism>
<dbReference type="EMBL" id="QRAP01000002">
    <property type="protein sequence ID" value="RDK95911.1"/>
    <property type="molecule type" value="Genomic_DNA"/>
</dbReference>
<dbReference type="RefSeq" id="WP_115457641.1">
    <property type="nucleotide sequence ID" value="NZ_QRAP01000002.1"/>
</dbReference>
<dbReference type="SUPFAM" id="SSF46894">
    <property type="entry name" value="C-terminal effector domain of the bipartite response regulators"/>
    <property type="match status" value="1"/>
</dbReference>
<name>A0A370R1W1_9GAMM</name>
<reference evidence="3 4" key="1">
    <citation type="submission" date="2018-07" db="EMBL/GenBank/DDBJ databases">
        <title>Genomic Encyclopedia of Type Strains, Phase IV (KMG-IV): sequencing the most valuable type-strain genomes for metagenomic binning, comparative biology and taxonomic classification.</title>
        <authorList>
            <person name="Goeker M."/>
        </authorList>
    </citation>
    <scope>NUCLEOTIDE SEQUENCE [LARGE SCALE GENOMIC DNA]</scope>
    <source>
        <strain evidence="3 4">DSM 103736</strain>
    </source>
</reference>
<dbReference type="InterPro" id="IPR016032">
    <property type="entry name" value="Sig_transdc_resp-reg_C-effctor"/>
</dbReference>
<evidence type="ECO:0000313" key="3">
    <source>
        <dbReference type="EMBL" id="RDK95911.1"/>
    </source>
</evidence>
<protein>
    <submittedName>
        <fullName evidence="3">DNA-binding NarL/FixJ family response regulator</fullName>
    </submittedName>
</protein>
<accession>A0A370R1W1</accession>
<keyword evidence="4" id="KW-1185">Reference proteome</keyword>
<dbReference type="SMART" id="SM00421">
    <property type="entry name" value="HTH_LUXR"/>
    <property type="match status" value="1"/>
</dbReference>
<keyword evidence="1 3" id="KW-0238">DNA-binding</keyword>
<dbReference type="InterPro" id="IPR000792">
    <property type="entry name" value="Tscrpt_reg_LuxR_C"/>
</dbReference>
<dbReference type="AlphaFoldDB" id="A0A370R1W1"/>
<feature type="domain" description="HTH luxR-type" evidence="2">
    <location>
        <begin position="143"/>
        <end position="200"/>
    </location>
</feature>
<dbReference type="Gene3D" id="1.10.10.10">
    <property type="entry name" value="Winged helix-like DNA-binding domain superfamily/Winged helix DNA-binding domain"/>
    <property type="match status" value="1"/>
</dbReference>
<dbReference type="Proteomes" id="UP000254848">
    <property type="component" value="Unassembled WGS sequence"/>
</dbReference>
<dbReference type="InterPro" id="IPR036388">
    <property type="entry name" value="WH-like_DNA-bd_sf"/>
</dbReference>
<gene>
    <name evidence="3" type="ORF">C8D90_102395</name>
</gene>
<evidence type="ECO:0000256" key="1">
    <source>
        <dbReference type="ARBA" id="ARBA00023125"/>
    </source>
</evidence>
<proteinExistence type="predicted"/>
<comment type="caution">
    <text evidence="3">The sequence shown here is derived from an EMBL/GenBank/DDBJ whole genome shotgun (WGS) entry which is preliminary data.</text>
</comment>
<evidence type="ECO:0000259" key="2">
    <source>
        <dbReference type="SMART" id="SM00421"/>
    </source>
</evidence>
<dbReference type="GO" id="GO:0003677">
    <property type="term" value="F:DNA binding"/>
    <property type="evidence" value="ECO:0007669"/>
    <property type="project" value="UniProtKB-KW"/>
</dbReference>
<dbReference type="OrthoDB" id="6623825at2"/>
<evidence type="ECO:0000313" key="4">
    <source>
        <dbReference type="Proteomes" id="UP000254848"/>
    </source>
</evidence>
<sequence>MALITPKNNPGYTQLGDHRILVLEPNYISWLGIYSLIKEVDGKEENICRLFKVKMLYDISCSFLPDVILLPSVDGNMNLLALIQQLSSLASHSSPPRIVACLKDNIPYLDNLLYSLGVQTVVTSLCSPEELINSLTKEAGEQTVLFTPQERNILQEMLAGRSIDRTAKMMGKSIYAISSQKQAVMQKLKMRNPIELQLLGGRLIASGIK</sequence>
<dbReference type="GO" id="GO:0006355">
    <property type="term" value="P:regulation of DNA-templated transcription"/>
    <property type="evidence" value="ECO:0007669"/>
    <property type="project" value="InterPro"/>
</dbReference>